<keyword evidence="1" id="KW-0233">DNA recombination</keyword>
<evidence type="ECO:0000313" key="2">
    <source>
        <dbReference type="Proteomes" id="UP000046392"/>
    </source>
</evidence>
<dbReference type="GO" id="GO:0006310">
    <property type="term" value="P:DNA recombination"/>
    <property type="evidence" value="ECO:0007669"/>
    <property type="project" value="UniProtKB-KW"/>
</dbReference>
<dbReference type="Proteomes" id="UP000046392">
    <property type="component" value="Unplaced"/>
</dbReference>
<name>A0A0N5C6W3_STREA</name>
<dbReference type="GO" id="GO:0015074">
    <property type="term" value="P:DNA integration"/>
    <property type="evidence" value="ECO:0007669"/>
    <property type="project" value="InterPro"/>
</dbReference>
<dbReference type="InterPro" id="IPR011010">
    <property type="entry name" value="DNA_brk_join_enz"/>
</dbReference>
<dbReference type="SUPFAM" id="SSF56349">
    <property type="entry name" value="DNA breaking-rejoining enzymes"/>
    <property type="match status" value="1"/>
</dbReference>
<reference evidence="3" key="1">
    <citation type="submission" date="2017-02" db="UniProtKB">
        <authorList>
            <consortium name="WormBaseParasite"/>
        </authorList>
    </citation>
    <scope>IDENTIFICATION</scope>
</reference>
<keyword evidence="2" id="KW-1185">Reference proteome</keyword>
<proteinExistence type="predicted"/>
<dbReference type="InterPro" id="IPR013762">
    <property type="entry name" value="Integrase-like_cat_sf"/>
</dbReference>
<protein>
    <submittedName>
        <fullName evidence="3">Tyr recombinase domain-containing protein</fullName>
    </submittedName>
</protein>
<evidence type="ECO:0000313" key="3">
    <source>
        <dbReference type="WBParaSite" id="SPAL_0001367800.1"/>
    </source>
</evidence>
<dbReference type="WBParaSite" id="SPAL_0001367800.1">
    <property type="protein sequence ID" value="SPAL_0001367800.1"/>
    <property type="gene ID" value="SPAL_0001367800"/>
</dbReference>
<sequence length="357" mass="41499">MEDKTNIQESLQDEEVDDIVEVPIEGVESIISNKEMDVAGSTSKSYSTKFSLEKINKDLTDFGISEQARECFWKGYRSNSVKCIESTLRHWEEFTLQKEYFKFSDVCEFIMYLKERLGTTSVKTYSNYFLMILTLNDVILDKKEKEIIKKMVKGIVDDTIVINDFRTTWSVERAIENLKTVVISQDDSNAHIASKLAILILLKYPFRMHELHSIIRENVKIEGDAIFISLPVATKTMSPGTTIKIIDYNDDNLKIAAYYHLYCLKTYPRQVLKKGKRVTSLWLKQDGEQVHQLTLHNWVRKILALIGVDDNLHSVRSATVAGKIEKRVPIDKILEWGRWRSEDTLRQYYMKSTNEEQ</sequence>
<accession>A0A0N5C6W3</accession>
<dbReference type="GO" id="GO:0003677">
    <property type="term" value="F:DNA binding"/>
    <property type="evidence" value="ECO:0007669"/>
    <property type="project" value="InterPro"/>
</dbReference>
<dbReference type="STRING" id="174720.A0A0N5C6W3"/>
<organism evidence="2 3">
    <name type="scientific">Strongyloides papillosus</name>
    <name type="common">Intestinal threadworm</name>
    <dbReference type="NCBI Taxonomy" id="174720"/>
    <lineage>
        <taxon>Eukaryota</taxon>
        <taxon>Metazoa</taxon>
        <taxon>Ecdysozoa</taxon>
        <taxon>Nematoda</taxon>
        <taxon>Chromadorea</taxon>
        <taxon>Rhabditida</taxon>
        <taxon>Tylenchina</taxon>
        <taxon>Panagrolaimomorpha</taxon>
        <taxon>Strongyloidoidea</taxon>
        <taxon>Strongyloididae</taxon>
        <taxon>Strongyloides</taxon>
    </lineage>
</organism>
<dbReference type="Gene3D" id="1.10.443.10">
    <property type="entry name" value="Intergrase catalytic core"/>
    <property type="match status" value="1"/>
</dbReference>
<dbReference type="AlphaFoldDB" id="A0A0N5C6W3"/>
<evidence type="ECO:0000256" key="1">
    <source>
        <dbReference type="ARBA" id="ARBA00023172"/>
    </source>
</evidence>